<organism evidence="14 15">
    <name type="scientific">Weissella halotolerans DSM 20190</name>
    <dbReference type="NCBI Taxonomy" id="1123500"/>
    <lineage>
        <taxon>Bacteria</taxon>
        <taxon>Bacillati</taxon>
        <taxon>Bacillota</taxon>
        <taxon>Bacilli</taxon>
        <taxon>Lactobacillales</taxon>
        <taxon>Lactobacillaceae</taxon>
        <taxon>Weissella</taxon>
    </lineage>
</organism>
<dbReference type="InParanoid" id="A0A0R2FPL8"/>
<evidence type="ECO:0000256" key="4">
    <source>
        <dbReference type="ARBA" id="ARBA00022722"/>
    </source>
</evidence>
<dbReference type="GO" id="GO:0006364">
    <property type="term" value="P:rRNA processing"/>
    <property type="evidence" value="ECO:0007669"/>
    <property type="project" value="UniProtKB-UniRule"/>
</dbReference>
<dbReference type="HAMAP" id="MF_01469">
    <property type="entry name" value="RNase_M5"/>
    <property type="match status" value="1"/>
</dbReference>
<dbReference type="InterPro" id="IPR006171">
    <property type="entry name" value="TOPRIM_dom"/>
</dbReference>
<evidence type="ECO:0000256" key="1">
    <source>
        <dbReference type="ARBA" id="ARBA00022490"/>
    </source>
</evidence>
<dbReference type="Proteomes" id="UP000051296">
    <property type="component" value="Unassembled WGS sequence"/>
</dbReference>
<evidence type="ECO:0000256" key="6">
    <source>
        <dbReference type="ARBA" id="ARBA00022730"/>
    </source>
</evidence>
<dbReference type="AlphaFoldDB" id="A0A0R2FPL8"/>
<evidence type="ECO:0000313" key="14">
    <source>
        <dbReference type="EMBL" id="KRN30483.1"/>
    </source>
</evidence>
<dbReference type="InterPro" id="IPR034141">
    <property type="entry name" value="TOPRIM_RNase_M5-like"/>
</dbReference>
<protein>
    <recommendedName>
        <fullName evidence="11 12">Ribonuclease M5</fullName>
        <ecNumber evidence="11 12">3.1.26.8</ecNumber>
    </recommendedName>
    <alternativeName>
        <fullName evidence="11">RNase M5</fullName>
    </alternativeName>
    <alternativeName>
        <fullName evidence="11">Ribosomal RNA terminal maturase M5</fullName>
    </alternativeName>
</protein>
<comment type="subcellular location">
    <subcellularLocation>
        <location evidence="11">Cytoplasm</location>
    </subcellularLocation>
</comment>
<dbReference type="PROSITE" id="PS50880">
    <property type="entry name" value="TOPRIM"/>
    <property type="match status" value="1"/>
</dbReference>
<dbReference type="InterPro" id="IPR025156">
    <property type="entry name" value="RNase_M5_C"/>
</dbReference>
<evidence type="ECO:0000256" key="12">
    <source>
        <dbReference type="NCBIfam" id="TIGR00334"/>
    </source>
</evidence>
<dbReference type="eggNOG" id="COG1658">
    <property type="taxonomic scope" value="Bacteria"/>
</dbReference>
<dbReference type="EMBL" id="JQAX01000006">
    <property type="protein sequence ID" value="KRN30483.1"/>
    <property type="molecule type" value="Genomic_DNA"/>
</dbReference>
<keyword evidence="15" id="KW-1185">Reference proteome</keyword>
<dbReference type="Gene3D" id="3.40.1360.10">
    <property type="match status" value="1"/>
</dbReference>
<dbReference type="Pfam" id="PF13331">
    <property type="entry name" value="DUF4093"/>
    <property type="match status" value="1"/>
</dbReference>
<gene>
    <name evidence="11" type="primary">rnmV</name>
    <name evidence="14" type="ORF">IV68_GL001309</name>
</gene>
<keyword evidence="8 11" id="KW-0378">Hydrolase</keyword>
<dbReference type="PATRIC" id="fig|1123500.6.peg.1307"/>
<dbReference type="SMART" id="SM00493">
    <property type="entry name" value="TOPRIM"/>
    <property type="match status" value="1"/>
</dbReference>
<keyword evidence="7 11" id="KW-0255">Endonuclease</keyword>
<dbReference type="FunFam" id="3.40.1360.10:FF:000006">
    <property type="entry name" value="Ribonuclease M5"/>
    <property type="match status" value="1"/>
</dbReference>
<dbReference type="FunCoup" id="A0A0R2FPL8">
    <property type="interactions" value="27"/>
</dbReference>
<keyword evidence="3 11" id="KW-0698">rRNA processing</keyword>
<accession>A0A0R2FPL8</accession>
<evidence type="ECO:0000259" key="13">
    <source>
        <dbReference type="PROSITE" id="PS50880"/>
    </source>
</evidence>
<evidence type="ECO:0000313" key="15">
    <source>
        <dbReference type="Proteomes" id="UP000051296"/>
    </source>
</evidence>
<proteinExistence type="inferred from homology"/>
<evidence type="ECO:0000256" key="7">
    <source>
        <dbReference type="ARBA" id="ARBA00022759"/>
    </source>
</evidence>
<sequence>MGATMNRVKEVIVVEGRADTEAIRHAVDADTIETNGSALPEETLAAIQLAAQTRGVIVFTDPDFNGERLRKLIAAQVPDVKHAFLTKSEAGLHVKHHSLGIEYAQPDDIQQALSQVYTLDKEPSGLSDITRADLRKLGLLAGANAASKRQALAEYLHLGYVNGKQLYSRLHMFGLKLIDVQQALLSLGEDKGKENE</sequence>
<keyword evidence="6 11" id="KW-0699">rRNA-binding</keyword>
<keyword evidence="10 11" id="KW-0694">RNA-binding</keyword>
<dbReference type="SUPFAM" id="SSF110455">
    <property type="entry name" value="Toprim domain"/>
    <property type="match status" value="1"/>
</dbReference>
<evidence type="ECO:0000256" key="3">
    <source>
        <dbReference type="ARBA" id="ARBA00022552"/>
    </source>
</evidence>
<dbReference type="GO" id="GO:0046872">
    <property type="term" value="F:metal ion binding"/>
    <property type="evidence" value="ECO:0007669"/>
    <property type="project" value="UniProtKB-KW"/>
</dbReference>
<dbReference type="Pfam" id="PF01751">
    <property type="entry name" value="Toprim"/>
    <property type="match status" value="1"/>
</dbReference>
<dbReference type="GO" id="GO:0019843">
    <property type="term" value="F:rRNA binding"/>
    <property type="evidence" value="ECO:0007669"/>
    <property type="project" value="UniProtKB-KW"/>
</dbReference>
<comment type="similarity">
    <text evidence="11">Belongs to the ribonuclease M5 family.</text>
</comment>
<comment type="caution">
    <text evidence="14">The sequence shown here is derived from an EMBL/GenBank/DDBJ whole genome shotgun (WGS) entry which is preliminary data.</text>
</comment>
<dbReference type="GO" id="GO:0005737">
    <property type="term" value="C:cytoplasm"/>
    <property type="evidence" value="ECO:0007669"/>
    <property type="project" value="UniProtKB-SubCell"/>
</dbReference>
<dbReference type="NCBIfam" id="TIGR00334">
    <property type="entry name" value="5S_RNA_mat_M5"/>
    <property type="match status" value="1"/>
</dbReference>
<dbReference type="GO" id="GO:0043822">
    <property type="term" value="F:ribonuclease M5 activity"/>
    <property type="evidence" value="ECO:0007669"/>
    <property type="project" value="UniProtKB-UniRule"/>
</dbReference>
<evidence type="ECO:0000256" key="11">
    <source>
        <dbReference type="HAMAP-Rule" id="MF_01469"/>
    </source>
</evidence>
<dbReference type="EC" id="3.1.26.8" evidence="11 12"/>
<evidence type="ECO:0000256" key="5">
    <source>
        <dbReference type="ARBA" id="ARBA00022723"/>
    </source>
</evidence>
<dbReference type="InterPro" id="IPR004466">
    <property type="entry name" value="RNase_M5"/>
</dbReference>
<dbReference type="PANTHER" id="PTHR39156:SF2">
    <property type="entry name" value="DNA PRIMASE (BACTERIAL TYPE) AND SMALL PRIMASE-LIKE PROTEINS"/>
    <property type="match status" value="1"/>
</dbReference>
<keyword evidence="9" id="KW-0460">Magnesium</keyword>
<comment type="catalytic activity">
    <reaction evidence="11">
        <text>Endonucleolytic cleavage of RNA, removing 21 and 42 nucleotides, respectively, from the 5'- and 3'-termini of a 5S-rRNA precursor.</text>
        <dbReference type="EC" id="3.1.26.8"/>
    </reaction>
</comment>
<evidence type="ECO:0000256" key="10">
    <source>
        <dbReference type="ARBA" id="ARBA00022884"/>
    </source>
</evidence>
<keyword evidence="4 11" id="KW-0540">Nuclease</keyword>
<dbReference type="CDD" id="cd01027">
    <property type="entry name" value="TOPRIM_RNase_M5_like"/>
    <property type="match status" value="1"/>
</dbReference>
<keyword evidence="5" id="KW-0479">Metal-binding</keyword>
<keyword evidence="1 11" id="KW-0963">Cytoplasm</keyword>
<name>A0A0R2FPL8_9LACO</name>
<dbReference type="PANTHER" id="PTHR39156">
    <property type="entry name" value="RIBONUCLEASE M5"/>
    <property type="match status" value="1"/>
</dbReference>
<evidence type="ECO:0000256" key="8">
    <source>
        <dbReference type="ARBA" id="ARBA00022801"/>
    </source>
</evidence>
<comment type="function">
    <text evidence="11">Required for correct processing of both the 5' and 3' ends of 5S rRNA precursor. Cleaves both sides of a double-stranded region yielding mature 5S rRNA in one step.</text>
</comment>
<evidence type="ECO:0000256" key="9">
    <source>
        <dbReference type="ARBA" id="ARBA00022842"/>
    </source>
</evidence>
<reference evidence="14 15" key="1">
    <citation type="journal article" date="2015" name="Genome Announc.">
        <title>Expanding the biotechnology potential of lactobacilli through comparative genomics of 213 strains and associated genera.</title>
        <authorList>
            <person name="Sun Z."/>
            <person name="Harris H.M."/>
            <person name="McCann A."/>
            <person name="Guo C."/>
            <person name="Argimon S."/>
            <person name="Zhang W."/>
            <person name="Yang X."/>
            <person name="Jeffery I.B."/>
            <person name="Cooney J.C."/>
            <person name="Kagawa T.F."/>
            <person name="Liu W."/>
            <person name="Song Y."/>
            <person name="Salvetti E."/>
            <person name="Wrobel A."/>
            <person name="Rasinkangas P."/>
            <person name="Parkhill J."/>
            <person name="Rea M.C."/>
            <person name="O'Sullivan O."/>
            <person name="Ritari J."/>
            <person name="Douillard F.P."/>
            <person name="Paul Ross R."/>
            <person name="Yang R."/>
            <person name="Briner A.E."/>
            <person name="Felis G.E."/>
            <person name="de Vos W.M."/>
            <person name="Barrangou R."/>
            <person name="Klaenhammer T.R."/>
            <person name="Caufield P.W."/>
            <person name="Cui Y."/>
            <person name="Zhang H."/>
            <person name="O'Toole P.W."/>
        </authorList>
    </citation>
    <scope>NUCLEOTIDE SEQUENCE [LARGE SCALE GENOMIC DNA]</scope>
    <source>
        <strain evidence="14 15">DSM 20190</strain>
    </source>
</reference>
<dbReference type="STRING" id="1123500.GCA_000420365_01364"/>
<keyword evidence="2 11" id="KW-0690">Ribosome biogenesis</keyword>
<feature type="domain" description="Toprim" evidence="13">
    <location>
        <begin position="9"/>
        <end position="95"/>
    </location>
</feature>
<evidence type="ECO:0000256" key="2">
    <source>
        <dbReference type="ARBA" id="ARBA00022517"/>
    </source>
</evidence>